<evidence type="ECO:0000256" key="7">
    <source>
        <dbReference type="SAM" id="Phobius"/>
    </source>
</evidence>
<dbReference type="PIRSF" id="PIRSF015840">
    <property type="entry name" value="DUF284_TM_euk"/>
    <property type="match status" value="1"/>
</dbReference>
<evidence type="ECO:0000256" key="3">
    <source>
        <dbReference type="ARBA" id="ARBA00022692"/>
    </source>
</evidence>
<dbReference type="STRING" id="67003.A0A1X0NV71"/>
<dbReference type="PANTHER" id="PTHR10926:SF0">
    <property type="entry name" value="CDC50, ISOFORM A"/>
    <property type="match status" value="1"/>
</dbReference>
<accession>A0A1X0NV71</accession>
<evidence type="ECO:0000256" key="4">
    <source>
        <dbReference type="ARBA" id="ARBA00022989"/>
    </source>
</evidence>
<keyword evidence="9" id="KW-1185">Reference proteome</keyword>
<dbReference type="EMBL" id="NBCO01000017">
    <property type="protein sequence ID" value="ORC88448.1"/>
    <property type="molecule type" value="Genomic_DNA"/>
</dbReference>
<evidence type="ECO:0000256" key="6">
    <source>
        <dbReference type="PIRNR" id="PIRNR015840"/>
    </source>
</evidence>
<evidence type="ECO:0000256" key="5">
    <source>
        <dbReference type="ARBA" id="ARBA00023136"/>
    </source>
</evidence>
<proteinExistence type="inferred from homology"/>
<evidence type="ECO:0000313" key="9">
    <source>
        <dbReference type="Proteomes" id="UP000192257"/>
    </source>
</evidence>
<feature type="transmembrane region" description="Helical" evidence="7">
    <location>
        <begin position="347"/>
        <end position="372"/>
    </location>
</feature>
<keyword evidence="5 6" id="KW-0472">Membrane</keyword>
<protein>
    <submittedName>
        <fullName evidence="8">Miltefosine transporter beta subunit</fullName>
    </submittedName>
</protein>
<dbReference type="PANTHER" id="PTHR10926">
    <property type="entry name" value="CELL CYCLE CONTROL PROTEIN 50"/>
    <property type="match status" value="1"/>
</dbReference>
<dbReference type="Pfam" id="PF03381">
    <property type="entry name" value="CDC50"/>
    <property type="match status" value="1"/>
</dbReference>
<comment type="subcellular location">
    <subcellularLocation>
        <location evidence="1">Membrane</location>
        <topology evidence="1">Multi-pass membrane protein</topology>
    </subcellularLocation>
</comment>
<sequence length="377" mass="42197">MSETPGANPKKNQKKNCFERVFKSIYPRHSVCPVFVTLALLAVVFIPVGVVIIKVSDAVFEMSIRYDDVNNYQYRVGPSGVYPQEFEFNNSNFSTGARVRKSFSLLKSLASPIYLQYRIVGFHQNFRNYAGSRDLAQMEGDAYSVNDDCKPFRFPGEFHGNNIGGIYFPCGTVAWSLFNDSMSLYRLPLSGSADDSNDIPDGAELVCAGYAFDTVGNSLEEGNLCKKKGIALPSDVYLFRSAKNVQSNDVLWANGGDPTSSNPYKEKGYYYGEPGHSIPAVTDEDFLVWASLSYMSDFTKMYRIITTDLLPGDYFIDILENFDVFSFSGEKHVVLMTRSWYGGKNSVMGILFLVMGCISFVLCISVIILQYVQLKRC</sequence>
<organism evidence="8 9">
    <name type="scientific">Trypanosoma theileri</name>
    <dbReference type="NCBI Taxonomy" id="67003"/>
    <lineage>
        <taxon>Eukaryota</taxon>
        <taxon>Discoba</taxon>
        <taxon>Euglenozoa</taxon>
        <taxon>Kinetoplastea</taxon>
        <taxon>Metakinetoplastina</taxon>
        <taxon>Trypanosomatida</taxon>
        <taxon>Trypanosomatidae</taxon>
        <taxon>Trypanosoma</taxon>
    </lineage>
</organism>
<dbReference type="AlphaFoldDB" id="A0A1X0NV71"/>
<gene>
    <name evidence="8" type="ORF">TM35_000173200</name>
</gene>
<keyword evidence="4 7" id="KW-1133">Transmembrane helix</keyword>
<feature type="transmembrane region" description="Helical" evidence="7">
    <location>
        <begin position="34"/>
        <end position="55"/>
    </location>
</feature>
<reference evidence="8 9" key="1">
    <citation type="submission" date="2017-03" db="EMBL/GenBank/DDBJ databases">
        <title>An alternative strategy for trypanosome survival in the mammalian bloodstream revealed through genome and transcriptome analysis of the ubiquitous bovine parasite Trypanosoma (Megatrypanum) theileri.</title>
        <authorList>
            <person name="Kelly S."/>
            <person name="Ivens A."/>
            <person name="Mott A."/>
            <person name="O'Neill E."/>
            <person name="Emms D."/>
            <person name="Macleod O."/>
            <person name="Voorheis P."/>
            <person name="Matthews J."/>
            <person name="Matthews K."/>
            <person name="Carrington M."/>
        </authorList>
    </citation>
    <scope>NUCLEOTIDE SEQUENCE [LARGE SCALE GENOMIC DNA]</scope>
    <source>
        <strain evidence="8">Edinburgh</strain>
    </source>
</reference>
<evidence type="ECO:0000256" key="2">
    <source>
        <dbReference type="ARBA" id="ARBA00009457"/>
    </source>
</evidence>
<comment type="similarity">
    <text evidence="2 6">Belongs to the CDC50/LEM3 family.</text>
</comment>
<name>A0A1X0NV71_9TRYP</name>
<dbReference type="VEuPathDB" id="TriTrypDB:TM35_000173200"/>
<dbReference type="GeneID" id="39986179"/>
<dbReference type="GO" id="GO:0005783">
    <property type="term" value="C:endoplasmic reticulum"/>
    <property type="evidence" value="ECO:0007669"/>
    <property type="project" value="TreeGrafter"/>
</dbReference>
<dbReference type="GO" id="GO:0005886">
    <property type="term" value="C:plasma membrane"/>
    <property type="evidence" value="ECO:0007669"/>
    <property type="project" value="TreeGrafter"/>
</dbReference>
<evidence type="ECO:0000256" key="1">
    <source>
        <dbReference type="ARBA" id="ARBA00004141"/>
    </source>
</evidence>
<dbReference type="RefSeq" id="XP_028882514.1">
    <property type="nucleotide sequence ID" value="XM_029026399.1"/>
</dbReference>
<dbReference type="InterPro" id="IPR005045">
    <property type="entry name" value="CDC50/LEM3_fam"/>
</dbReference>
<comment type="caution">
    <text evidence="8">The sequence shown here is derived from an EMBL/GenBank/DDBJ whole genome shotgun (WGS) entry which is preliminary data.</text>
</comment>
<dbReference type="GO" id="GO:0005794">
    <property type="term" value="C:Golgi apparatus"/>
    <property type="evidence" value="ECO:0007669"/>
    <property type="project" value="TreeGrafter"/>
</dbReference>
<keyword evidence="3 7" id="KW-0812">Transmembrane</keyword>
<dbReference type="OrthoDB" id="340608at2759"/>
<dbReference type="Proteomes" id="UP000192257">
    <property type="component" value="Unassembled WGS sequence"/>
</dbReference>
<evidence type="ECO:0000313" key="8">
    <source>
        <dbReference type="EMBL" id="ORC88448.1"/>
    </source>
</evidence>